<accession>A0A1L7WWY6</accession>
<dbReference type="STRING" id="576137.A0A1L7WWY6"/>
<feature type="region of interest" description="Disordered" evidence="1">
    <location>
        <begin position="128"/>
        <end position="203"/>
    </location>
</feature>
<feature type="compositionally biased region" description="Polar residues" evidence="1">
    <location>
        <begin position="140"/>
        <end position="153"/>
    </location>
</feature>
<sequence length="352" mass="37812">MSQMPQSSSGRPKNPLDTLQGMINLVLIETGKALRSAQKENGQAPSVVASRLRAVIPSTVENFHAALDDLECDILRAKAVILRDYEELRAKRLALENPEPIIEEPEPQTDIAIDSEMNGTSLLAEPQEAATATIKEERAQTGSPEKQAAPTSQDTKEGISPGQDIKPQNPTPPSSVERNGTDSKPIGLGIVTDGVSAPGPSTAELQNSAIDSLFGEDTKDESADNSALDFAMEFLQDTSTDPQSQDQSQTQHNDFDLENFGSTSQDFSMPDMNISTDTNNINSNTQNKQNEDPFAMALTTTGGDSMDLDLGDFDTAGADDSVFNDIFFGDESNNVGGGEMEHGEFDNTFFGI</sequence>
<dbReference type="OrthoDB" id="5409998at2759"/>
<protein>
    <submittedName>
        <fullName evidence="2">Uncharacterized protein</fullName>
    </submittedName>
</protein>
<evidence type="ECO:0000313" key="2">
    <source>
        <dbReference type="EMBL" id="CZR57270.1"/>
    </source>
</evidence>
<dbReference type="Proteomes" id="UP000184330">
    <property type="component" value="Unassembled WGS sequence"/>
</dbReference>
<organism evidence="2 3">
    <name type="scientific">Phialocephala subalpina</name>
    <dbReference type="NCBI Taxonomy" id="576137"/>
    <lineage>
        <taxon>Eukaryota</taxon>
        <taxon>Fungi</taxon>
        <taxon>Dikarya</taxon>
        <taxon>Ascomycota</taxon>
        <taxon>Pezizomycotina</taxon>
        <taxon>Leotiomycetes</taxon>
        <taxon>Helotiales</taxon>
        <taxon>Mollisiaceae</taxon>
        <taxon>Phialocephala</taxon>
        <taxon>Phialocephala fortinii species complex</taxon>
    </lineage>
</organism>
<name>A0A1L7WWY6_9HELO</name>
<dbReference type="AlphaFoldDB" id="A0A1L7WWY6"/>
<reference evidence="2 3" key="1">
    <citation type="submission" date="2016-03" db="EMBL/GenBank/DDBJ databases">
        <authorList>
            <person name="Ploux O."/>
        </authorList>
    </citation>
    <scope>NUCLEOTIDE SEQUENCE [LARGE SCALE GENOMIC DNA]</scope>
    <source>
        <strain evidence="2 3">UAMH 11012</strain>
    </source>
</reference>
<evidence type="ECO:0000256" key="1">
    <source>
        <dbReference type="SAM" id="MobiDB-lite"/>
    </source>
</evidence>
<dbReference type="EMBL" id="FJOG01000009">
    <property type="protein sequence ID" value="CZR57270.1"/>
    <property type="molecule type" value="Genomic_DNA"/>
</dbReference>
<evidence type="ECO:0000313" key="3">
    <source>
        <dbReference type="Proteomes" id="UP000184330"/>
    </source>
</evidence>
<proteinExistence type="predicted"/>
<keyword evidence="3" id="KW-1185">Reference proteome</keyword>
<gene>
    <name evidence="2" type="ORF">PAC_07159</name>
</gene>